<comment type="function">
    <text evidence="7">Required for the insertion and/or proper folding and/or complex formation of integral membrane proteins into the membrane. Involved in integration of membrane proteins that insert both dependently and independently of the Sec translocase complex, as well as at least some lipoproteins. Aids folding of multispanning membrane proteins.</text>
</comment>
<feature type="transmembrane region" description="Helical" evidence="14">
    <location>
        <begin position="183"/>
        <end position="207"/>
    </location>
</feature>
<comment type="subunit">
    <text evidence="8">Interacts with the Sec translocase complex via SecD. Specifically interacts with transmembrane segments of nascent integral membrane proteins during membrane integration.</text>
</comment>
<feature type="transmembrane region" description="Helical" evidence="14">
    <location>
        <begin position="251"/>
        <end position="274"/>
    </location>
</feature>
<evidence type="ECO:0000256" key="6">
    <source>
        <dbReference type="ARBA" id="ARBA00023136"/>
    </source>
</evidence>
<feature type="transmembrane region" description="Helical" evidence="14">
    <location>
        <begin position="32"/>
        <end position="55"/>
    </location>
</feature>
<evidence type="ECO:0000256" key="2">
    <source>
        <dbReference type="ARBA" id="ARBA00010527"/>
    </source>
</evidence>
<dbReference type="PANTHER" id="PTHR12428:SF65">
    <property type="entry name" value="CYTOCHROME C OXIDASE ASSEMBLY PROTEIN COX18, MITOCHONDRIAL"/>
    <property type="match status" value="1"/>
</dbReference>
<gene>
    <name evidence="16" type="ORF">CMUST_14855</name>
</gene>
<keyword evidence="4 12" id="KW-0812">Transmembrane</keyword>
<name>A0A0G3H603_9CORY</name>
<dbReference type="KEGG" id="cmv:CMUST_14855"/>
<dbReference type="EMBL" id="CP011542">
    <property type="protein sequence ID" value="AKK07263.1"/>
    <property type="molecule type" value="Genomic_DNA"/>
</dbReference>
<feature type="transmembrane region" description="Helical" evidence="14">
    <location>
        <begin position="98"/>
        <end position="123"/>
    </location>
</feature>
<feature type="region of interest" description="Disordered" evidence="13">
    <location>
        <begin position="340"/>
        <end position="389"/>
    </location>
</feature>
<evidence type="ECO:0000256" key="7">
    <source>
        <dbReference type="ARBA" id="ARBA00025034"/>
    </source>
</evidence>
<reference evidence="17" key="2">
    <citation type="submission" date="2015-05" db="EMBL/GenBank/DDBJ databases">
        <title>Complete genome sequence of Corynebacterium mustelae DSM 45274, isolated from various tissues of a male ferret with lethal sepsis.</title>
        <authorList>
            <person name="Ruckert C."/>
            <person name="Albersmeier A."/>
            <person name="Winkler A."/>
            <person name="Tauch A."/>
        </authorList>
    </citation>
    <scope>NUCLEOTIDE SEQUENCE [LARGE SCALE GENOMIC DNA]</scope>
    <source>
        <strain evidence="17">DSM 45274</strain>
    </source>
</reference>
<evidence type="ECO:0000256" key="5">
    <source>
        <dbReference type="ARBA" id="ARBA00022989"/>
    </source>
</evidence>
<dbReference type="Pfam" id="PF02096">
    <property type="entry name" value="60KD_IMP"/>
    <property type="match status" value="1"/>
</dbReference>
<feature type="compositionally biased region" description="Basic and acidic residues" evidence="13">
    <location>
        <begin position="340"/>
        <end position="355"/>
    </location>
</feature>
<comment type="similarity">
    <text evidence="2">Belongs to the OXA1/ALB3/YidC family. Type 1 subfamily.</text>
</comment>
<comment type="subcellular location">
    <subcellularLocation>
        <location evidence="1 12">Membrane</location>
        <topology evidence="1 12">Multi-pass membrane protein</topology>
    </subcellularLocation>
</comment>
<dbReference type="STRING" id="571915.CMUST_14855"/>
<accession>A0A0G3H603</accession>
<dbReference type="NCBIfam" id="NF001300">
    <property type="entry name" value="PRK00247.1"/>
    <property type="match status" value="1"/>
</dbReference>
<feature type="transmembrane region" description="Helical" evidence="14">
    <location>
        <begin position="304"/>
        <end position="322"/>
    </location>
</feature>
<dbReference type="PATRIC" id="fig|571915.4.peg.3191"/>
<dbReference type="NCBIfam" id="TIGR03592">
    <property type="entry name" value="yidC_oxa1_cterm"/>
    <property type="match status" value="1"/>
</dbReference>
<keyword evidence="17" id="KW-1185">Reference proteome</keyword>
<evidence type="ECO:0000313" key="16">
    <source>
        <dbReference type="EMBL" id="AKK07263.1"/>
    </source>
</evidence>
<evidence type="ECO:0000256" key="9">
    <source>
        <dbReference type="ARBA" id="ARBA00031538"/>
    </source>
</evidence>
<feature type="compositionally biased region" description="Basic and acidic residues" evidence="13">
    <location>
        <begin position="365"/>
        <end position="380"/>
    </location>
</feature>
<evidence type="ECO:0000256" key="4">
    <source>
        <dbReference type="ARBA" id="ARBA00022692"/>
    </source>
</evidence>
<keyword evidence="5 14" id="KW-1133">Transmembrane helix</keyword>
<evidence type="ECO:0000256" key="11">
    <source>
        <dbReference type="ARBA" id="ARBA00033342"/>
    </source>
</evidence>
<keyword evidence="6 14" id="KW-0472">Membrane</keyword>
<dbReference type="PANTHER" id="PTHR12428">
    <property type="entry name" value="OXA1"/>
    <property type="match status" value="1"/>
</dbReference>
<sequence length="389" mass="45150">MLEIFIYPVSAVMKLWHVFLHSTLGINDSLSWVLSIFGLIIVVRGLITPFQWLILHSGRMSVMLRPKLRALNDEYADVIEYKKLEEKEKREKDLKREYNYRVSAGCIPPLIQIPVFLGLYQVLLRMARPKNGLETTVHEPIGLLTSDDVSQFLHARFGNVPVSAYIAMSPEQFGRLGTTYEEVVVFVFPLLVASALVTFINMMISVVRNYFTVDHDSAIAVAITRMLVVFAIIVPFILVKIGVDGPVPAAIAAYWVANNLWTLIQNVAIYLVLFKKYPFDDELRSFQKERRAERMERSREKRKFIWQRRLALIGFVIAPWWIPAHRTRLAEANQHFAAKKAEKRETKLANKEKRNQRNASRKQHWREERLEKERQKKAQQEESADQAET</sequence>
<organism evidence="16 17">
    <name type="scientific">Corynebacterium mustelae</name>
    <dbReference type="NCBI Taxonomy" id="571915"/>
    <lineage>
        <taxon>Bacteria</taxon>
        <taxon>Bacillati</taxon>
        <taxon>Actinomycetota</taxon>
        <taxon>Actinomycetes</taxon>
        <taxon>Mycobacteriales</taxon>
        <taxon>Corynebacteriaceae</taxon>
        <taxon>Corynebacterium</taxon>
    </lineage>
</organism>
<dbReference type="InterPro" id="IPR001708">
    <property type="entry name" value="YidC/ALB3/OXA1/COX18"/>
</dbReference>
<evidence type="ECO:0000259" key="15">
    <source>
        <dbReference type="Pfam" id="PF02096"/>
    </source>
</evidence>
<proteinExistence type="inferred from homology"/>
<feature type="transmembrane region" description="Helical" evidence="14">
    <location>
        <begin position="219"/>
        <end position="239"/>
    </location>
</feature>
<dbReference type="GO" id="GO:0005886">
    <property type="term" value="C:plasma membrane"/>
    <property type="evidence" value="ECO:0007669"/>
    <property type="project" value="TreeGrafter"/>
</dbReference>
<evidence type="ECO:0000256" key="10">
    <source>
        <dbReference type="ARBA" id="ARBA00033245"/>
    </source>
</evidence>
<dbReference type="AlphaFoldDB" id="A0A0G3H603"/>
<evidence type="ECO:0000256" key="14">
    <source>
        <dbReference type="SAM" id="Phobius"/>
    </source>
</evidence>
<protein>
    <recommendedName>
        <fullName evidence="3">Membrane protein insertase YidC</fullName>
    </recommendedName>
    <alternativeName>
        <fullName evidence="11">Foldase YidC</fullName>
    </alternativeName>
    <alternativeName>
        <fullName evidence="10">Membrane integrase YidC</fullName>
    </alternativeName>
    <alternativeName>
        <fullName evidence="9">Membrane protein YidC</fullName>
    </alternativeName>
</protein>
<evidence type="ECO:0000256" key="12">
    <source>
        <dbReference type="RuleBase" id="RU003945"/>
    </source>
</evidence>
<evidence type="ECO:0000256" key="1">
    <source>
        <dbReference type="ARBA" id="ARBA00004141"/>
    </source>
</evidence>
<dbReference type="GO" id="GO:0032977">
    <property type="term" value="F:membrane insertase activity"/>
    <property type="evidence" value="ECO:0007669"/>
    <property type="project" value="InterPro"/>
</dbReference>
<evidence type="ECO:0000256" key="13">
    <source>
        <dbReference type="SAM" id="MobiDB-lite"/>
    </source>
</evidence>
<dbReference type="RefSeq" id="WP_047263128.1">
    <property type="nucleotide sequence ID" value="NZ_CP011542.1"/>
</dbReference>
<dbReference type="GO" id="GO:0051205">
    <property type="term" value="P:protein insertion into membrane"/>
    <property type="evidence" value="ECO:0007669"/>
    <property type="project" value="TreeGrafter"/>
</dbReference>
<dbReference type="InterPro" id="IPR028055">
    <property type="entry name" value="YidC/Oxa/ALB_C"/>
</dbReference>
<feature type="domain" description="Membrane insertase YidC/Oxa/ALB C-terminal" evidence="15">
    <location>
        <begin position="32"/>
        <end position="270"/>
    </location>
</feature>
<evidence type="ECO:0000313" key="17">
    <source>
        <dbReference type="Proteomes" id="UP000035199"/>
    </source>
</evidence>
<dbReference type="Proteomes" id="UP000035199">
    <property type="component" value="Chromosome"/>
</dbReference>
<dbReference type="OrthoDB" id="9780552at2"/>
<reference evidence="16 17" key="1">
    <citation type="journal article" date="2015" name="Genome Announc.">
        <title>Complete Genome Sequence of the Type Strain Corynebacterium mustelae DSM 45274, Isolated from Various Tissues of a Male Ferret with Lethal Sepsis.</title>
        <authorList>
            <person name="Ruckert C."/>
            <person name="Eimer J."/>
            <person name="Winkler A."/>
            <person name="Tauch A."/>
        </authorList>
    </citation>
    <scope>NUCLEOTIDE SEQUENCE [LARGE SCALE GENOMIC DNA]</scope>
    <source>
        <strain evidence="16 17">DSM 45274</strain>
    </source>
</reference>
<evidence type="ECO:0000256" key="3">
    <source>
        <dbReference type="ARBA" id="ARBA00015325"/>
    </source>
</evidence>
<evidence type="ECO:0000256" key="8">
    <source>
        <dbReference type="ARBA" id="ARBA00026028"/>
    </source>
</evidence>